<reference evidence="1 2" key="1">
    <citation type="journal article" date="2022" name="bioRxiv">
        <title>The genome of the oomycete Peronosclerospora sorghi, a cosmopolitan pathogen of maize and sorghum, is inflated with dispersed pseudogenes.</title>
        <authorList>
            <person name="Fletcher K."/>
            <person name="Martin F."/>
            <person name="Isakeit T."/>
            <person name="Cavanaugh K."/>
            <person name="Magill C."/>
            <person name="Michelmore R."/>
        </authorList>
    </citation>
    <scope>NUCLEOTIDE SEQUENCE [LARGE SCALE GENOMIC DNA]</scope>
    <source>
        <strain evidence="1">P6</strain>
    </source>
</reference>
<organism evidence="1 2">
    <name type="scientific">Peronosclerospora sorghi</name>
    <dbReference type="NCBI Taxonomy" id="230839"/>
    <lineage>
        <taxon>Eukaryota</taxon>
        <taxon>Sar</taxon>
        <taxon>Stramenopiles</taxon>
        <taxon>Oomycota</taxon>
        <taxon>Peronosporomycetes</taxon>
        <taxon>Peronosporales</taxon>
        <taxon>Peronosporaceae</taxon>
        <taxon>Peronosclerospora</taxon>
    </lineage>
</organism>
<accession>A0ACC0WXH0</accession>
<name>A0ACC0WXH0_9STRA</name>
<evidence type="ECO:0000313" key="1">
    <source>
        <dbReference type="EMBL" id="KAI9922730.1"/>
    </source>
</evidence>
<dbReference type="Proteomes" id="UP001163321">
    <property type="component" value="Chromosome 1"/>
</dbReference>
<sequence length="302" mass="34905">MRLKLRRARLLNAAAGDWEKKLERAMCFLRVVCSARDSIESKRYLAPRTRKIPKSTKMFDRLLHLYGPNEFRQISRINRENFVSMTRLIEHHLVFHTANESGAQQRPCWRKLALTLERLGWDGTGAYVGRFARTFGVGNGTTNRVVEALYDHVSEFIRWPDVQEREMISLRMAEHGFPGCIGFVDGTDVILAHRPKKDGETFFNRKKRYAYNIQLVCDDRKAIRLLAWFLGGFNHMKKLTAINIAMAILFSRAVCLGRQRLCCKQTHPPSVLSSRCLMACELTLQRACRGKGAHRTRQRHSL</sequence>
<gene>
    <name evidence="1" type="ORF">PsorP6_001152</name>
</gene>
<protein>
    <submittedName>
        <fullName evidence="1">Uncharacterized protein</fullName>
    </submittedName>
</protein>
<keyword evidence="2" id="KW-1185">Reference proteome</keyword>
<proteinExistence type="predicted"/>
<evidence type="ECO:0000313" key="2">
    <source>
        <dbReference type="Proteomes" id="UP001163321"/>
    </source>
</evidence>
<comment type="caution">
    <text evidence="1">The sequence shown here is derived from an EMBL/GenBank/DDBJ whole genome shotgun (WGS) entry which is preliminary data.</text>
</comment>
<dbReference type="EMBL" id="CM047580">
    <property type="protein sequence ID" value="KAI9922730.1"/>
    <property type="molecule type" value="Genomic_DNA"/>
</dbReference>